<evidence type="ECO:0000256" key="4">
    <source>
        <dbReference type="PIRSR" id="PIRSR602678-1"/>
    </source>
</evidence>
<dbReference type="NCBIfam" id="TIGR00486">
    <property type="entry name" value="YbgI_SA1388"/>
    <property type="match status" value="1"/>
</dbReference>
<dbReference type="Gene3D" id="3.40.1390.30">
    <property type="entry name" value="NIF3 (NGG1p interacting factor 3)-like"/>
    <property type="match status" value="2"/>
</dbReference>
<dbReference type="Pfam" id="PF01784">
    <property type="entry name" value="DUF34_NIF3"/>
    <property type="match status" value="1"/>
</dbReference>
<comment type="similarity">
    <text evidence="1">Belongs to the GTP cyclohydrolase I type 2/NIF3 family.</text>
</comment>
<comment type="caution">
    <text evidence="5">The sequence shown here is derived from an EMBL/GenBank/DDBJ whole genome shotgun (WGS) entry which is preliminary data.</text>
</comment>
<proteinExistence type="inferred from homology"/>
<feature type="binding site" evidence="4">
    <location>
        <position position="65"/>
    </location>
    <ligand>
        <name>a divalent metal cation</name>
        <dbReference type="ChEBI" id="CHEBI:60240"/>
        <label>1</label>
    </ligand>
</feature>
<dbReference type="InterPro" id="IPR036069">
    <property type="entry name" value="DUF34/NIF3_sf"/>
</dbReference>
<feature type="binding site" evidence="4">
    <location>
        <position position="103"/>
    </location>
    <ligand>
        <name>a divalent metal cation</name>
        <dbReference type="ChEBI" id="CHEBI:60240"/>
        <label>1</label>
    </ligand>
</feature>
<dbReference type="Proteomes" id="UP000274545">
    <property type="component" value="Unassembled WGS sequence"/>
</dbReference>
<evidence type="ECO:0000256" key="2">
    <source>
        <dbReference type="ARBA" id="ARBA00022112"/>
    </source>
</evidence>
<keyword evidence="3 4" id="KW-0479">Metal-binding</keyword>
<feature type="binding site" evidence="4">
    <location>
        <position position="213"/>
    </location>
    <ligand>
        <name>a divalent metal cation</name>
        <dbReference type="ChEBI" id="CHEBI:60240"/>
        <label>1</label>
    </ligand>
</feature>
<evidence type="ECO:0000256" key="1">
    <source>
        <dbReference type="ARBA" id="ARBA00006964"/>
    </source>
</evidence>
<dbReference type="GO" id="GO:0005737">
    <property type="term" value="C:cytoplasm"/>
    <property type="evidence" value="ECO:0007669"/>
    <property type="project" value="TreeGrafter"/>
</dbReference>
<organism evidence="5 6">
    <name type="scientific">Spiroplasma poulsonii</name>
    <dbReference type="NCBI Taxonomy" id="2138"/>
    <lineage>
        <taxon>Bacteria</taxon>
        <taxon>Bacillati</taxon>
        <taxon>Mycoplasmatota</taxon>
        <taxon>Mollicutes</taxon>
        <taxon>Entomoplasmatales</taxon>
        <taxon>Spiroplasmataceae</taxon>
        <taxon>Spiroplasma</taxon>
    </lineage>
</organism>
<evidence type="ECO:0000313" key="6">
    <source>
        <dbReference type="Proteomes" id="UP000274545"/>
    </source>
</evidence>
<evidence type="ECO:0000313" key="5">
    <source>
        <dbReference type="EMBL" id="RUP77572.1"/>
    </source>
</evidence>
<feature type="binding site" evidence="4">
    <location>
        <position position="216"/>
    </location>
    <ligand>
        <name>a divalent metal cation</name>
        <dbReference type="ChEBI" id="CHEBI:60240"/>
        <label>1</label>
    </ligand>
</feature>
<protein>
    <recommendedName>
        <fullName evidence="2">GTP cyclohydrolase 1 type 2 homolog</fullName>
    </recommendedName>
</protein>
<sequence length="248" mass="28680">MLIKKLYQEIETNFPLKTTAKWDYSGFQWGFKHNEITQVFVSLDLTTEVIDEAIAQKANVIITHHPFCFNKKKVWAQTKYKQEILKRLKEHQISVYAVHTNYDGLMNELILQELDAQKIISFAKDSFTKIGYVTLTVDEVITKLKTIFNIAVVQHNLTNYHQPITTIALAAGAGGDVIAKLDNEVDLFITGEVKWDQWVLANEKQLSVVCFNHYMEDFFSPAFAGYLKRKFPTLPVTVYHIKNIINYR</sequence>
<evidence type="ECO:0000256" key="3">
    <source>
        <dbReference type="ARBA" id="ARBA00022723"/>
    </source>
</evidence>
<dbReference type="SUPFAM" id="SSF102705">
    <property type="entry name" value="NIF3 (NGG1p interacting factor 3)-like"/>
    <property type="match status" value="1"/>
</dbReference>
<accession>A0A433ESX1</accession>
<dbReference type="FunFam" id="3.40.1390.30:FF:000001">
    <property type="entry name" value="GTP cyclohydrolase 1 type 2"/>
    <property type="match status" value="1"/>
</dbReference>
<reference evidence="5 6" key="1">
    <citation type="journal article" date="2019" name="Genome Biol. Evol.">
        <title>Toxin and genome evolution in a Drosophila defensive symbiosis.</title>
        <authorList>
            <person name="Ballinger M.J."/>
            <person name="Gawryluk R.M."/>
            <person name="Perlman S.J."/>
        </authorList>
    </citation>
    <scope>NUCLEOTIDE SEQUENCE [LARGE SCALE GENOMIC DNA]</scope>
    <source>
        <strain evidence="6">sNeo</strain>
    </source>
</reference>
<name>A0A433ESX1_9MOLU</name>
<dbReference type="PANTHER" id="PTHR13799">
    <property type="entry name" value="NGG1 INTERACTING FACTOR 3"/>
    <property type="match status" value="1"/>
</dbReference>
<dbReference type="AlphaFoldDB" id="A0A433ESX1"/>
<dbReference type="EMBL" id="RAHC01000002">
    <property type="protein sequence ID" value="RUP77572.1"/>
    <property type="molecule type" value="Genomic_DNA"/>
</dbReference>
<dbReference type="RefSeq" id="WP_127092720.1">
    <property type="nucleotide sequence ID" value="NZ_RAHC01000002.1"/>
</dbReference>
<dbReference type="InterPro" id="IPR002678">
    <property type="entry name" value="DUF34/NIF3"/>
</dbReference>
<gene>
    <name evidence="5" type="ORF">D6D54_03220</name>
</gene>
<dbReference type="PANTHER" id="PTHR13799:SF14">
    <property type="entry name" value="GTP CYCLOHYDROLASE 1 TYPE 2 HOMOLOG"/>
    <property type="match status" value="1"/>
</dbReference>
<feature type="binding site" evidence="4">
    <location>
        <position position="64"/>
    </location>
    <ligand>
        <name>a divalent metal cation</name>
        <dbReference type="ChEBI" id="CHEBI:60240"/>
        <label>2</label>
    </ligand>
</feature>
<dbReference type="GO" id="GO:0046872">
    <property type="term" value="F:metal ion binding"/>
    <property type="evidence" value="ECO:0007669"/>
    <property type="project" value="UniProtKB-KW"/>
</dbReference>